<dbReference type="VEuPathDB" id="TriTrypDB:ECC02_000307"/>
<evidence type="ECO:0000313" key="1">
    <source>
        <dbReference type="EMBL" id="PWV05049.1"/>
    </source>
</evidence>
<dbReference type="VEuPathDB" id="TriTrypDB:TcCLB.509171.100"/>
<dbReference type="VEuPathDB" id="TriTrypDB:TCDM_01412"/>
<dbReference type="VEuPathDB" id="TriTrypDB:TcBrA4_0029260"/>
<dbReference type="VEuPathDB" id="TriTrypDB:TcG_02277"/>
<dbReference type="VEuPathDB" id="TriTrypDB:TcCLB.507023.220"/>
<dbReference type="InterPro" id="IPR033305">
    <property type="entry name" value="Hydin-like"/>
</dbReference>
<organism evidence="1 2">
    <name type="scientific">Trypanosoma cruzi</name>
    <dbReference type="NCBI Taxonomy" id="5693"/>
    <lineage>
        <taxon>Eukaryota</taxon>
        <taxon>Discoba</taxon>
        <taxon>Euglenozoa</taxon>
        <taxon>Kinetoplastea</taxon>
        <taxon>Metakinetoplastina</taxon>
        <taxon>Trypanosomatida</taxon>
        <taxon>Trypanosomatidae</taxon>
        <taxon>Trypanosoma</taxon>
        <taxon>Schizotrypanum</taxon>
    </lineage>
</organism>
<dbReference type="GO" id="GO:0005930">
    <property type="term" value="C:axoneme"/>
    <property type="evidence" value="ECO:0007669"/>
    <property type="project" value="TreeGrafter"/>
</dbReference>
<dbReference type="PANTHER" id="PTHR23053">
    <property type="entry name" value="DLEC1 DELETED IN LUNG AND ESOPHAGEAL CANCER 1"/>
    <property type="match status" value="1"/>
</dbReference>
<dbReference type="VEuPathDB" id="TriTrypDB:TCSYLVIO_003224"/>
<dbReference type="VEuPathDB" id="TriTrypDB:C3747_138g6"/>
<dbReference type="EMBL" id="PRFC01000138">
    <property type="protein sequence ID" value="PWV05049.1"/>
    <property type="molecule type" value="Genomic_DNA"/>
</dbReference>
<dbReference type="VEuPathDB" id="TriTrypDB:TcCL_Unassigned05014"/>
<dbReference type="PANTHER" id="PTHR23053:SF0">
    <property type="entry name" value="HYDROCEPHALUS-INDUCING PROTEIN HOMOLOG"/>
    <property type="match status" value="1"/>
</dbReference>
<sequence>MRLCGRRAFRSFQMNFFSCDPVKFETVTVSFKPTARMPEFQRELRMLVCGREMPLVVVSAFCEDAEVHLDVQNILFNDVVVGTTAFRRIVIMNSGDISQRFRWDPTLSTQSEMRVVPPTGLVRAHSEQVCEFVYTPKMQGTSLDAMFVWNLMTPQPQLSMWRHMLLSGPRRRQF</sequence>
<reference evidence="1 2" key="1">
    <citation type="journal article" date="2018" name="Microb. Genom.">
        <title>Expanding an expanded genome: long-read sequencing of Trypanosoma cruzi.</title>
        <authorList>
            <person name="Berna L."/>
            <person name="Rodriguez M."/>
            <person name="Chiribao M.L."/>
            <person name="Parodi-Talice A."/>
            <person name="Pita S."/>
            <person name="Rijo G."/>
            <person name="Alvarez-Valin F."/>
            <person name="Robello C."/>
        </authorList>
    </citation>
    <scope>NUCLEOTIDE SEQUENCE [LARGE SCALE GENOMIC DNA]</scope>
    <source>
        <strain evidence="1 2">TCC</strain>
    </source>
</reference>
<evidence type="ECO:0000313" key="2">
    <source>
        <dbReference type="Proteomes" id="UP000246078"/>
    </source>
</evidence>
<dbReference type="VEuPathDB" id="TriTrypDB:BCY84_00999"/>
<proteinExistence type="predicted"/>
<comment type="caution">
    <text evidence="1">The sequence shown here is derived from an EMBL/GenBank/DDBJ whole genome shotgun (WGS) entry which is preliminary data.</text>
</comment>
<dbReference type="GO" id="GO:0003341">
    <property type="term" value="P:cilium movement"/>
    <property type="evidence" value="ECO:0007669"/>
    <property type="project" value="TreeGrafter"/>
</dbReference>
<gene>
    <name evidence="1" type="ORF">C3747_138g6</name>
</gene>
<dbReference type="VEuPathDB" id="TriTrypDB:TcYC6_0096790"/>
<dbReference type="GO" id="GO:1904158">
    <property type="term" value="P:axonemal central apparatus assembly"/>
    <property type="evidence" value="ECO:0007669"/>
    <property type="project" value="TreeGrafter"/>
</dbReference>
<dbReference type="VEuPathDB" id="TriTrypDB:C4B63_18g58"/>
<dbReference type="InterPro" id="IPR013783">
    <property type="entry name" value="Ig-like_fold"/>
</dbReference>
<name>A0A2V2WBQ0_TRYCR</name>
<dbReference type="Proteomes" id="UP000246078">
    <property type="component" value="Unassembled WGS sequence"/>
</dbReference>
<dbReference type="VEuPathDB" id="TriTrypDB:Tc_MARK_1934"/>
<accession>A0A2V2WBQ0</accession>
<protein>
    <submittedName>
        <fullName evidence="1">Uncharacterized protein</fullName>
    </submittedName>
</protein>
<dbReference type="Gene3D" id="2.60.40.10">
    <property type="entry name" value="Immunoglobulins"/>
    <property type="match status" value="1"/>
</dbReference>
<dbReference type="AlphaFoldDB" id="A0A2V2WBQ0"/>